<evidence type="ECO:0000256" key="9">
    <source>
        <dbReference type="ARBA" id="ARBA00023157"/>
    </source>
</evidence>
<evidence type="ECO:0000256" key="8">
    <source>
        <dbReference type="ARBA" id="ARBA00023136"/>
    </source>
</evidence>
<keyword evidence="10 11" id="KW-0998">Cell outer membrane</keyword>
<evidence type="ECO:0000256" key="10">
    <source>
        <dbReference type="ARBA" id="ARBA00023237"/>
    </source>
</evidence>
<evidence type="ECO:0000259" key="13">
    <source>
        <dbReference type="Pfam" id="PF13954"/>
    </source>
</evidence>
<comment type="similarity">
    <text evidence="2 11">Belongs to the fimbrial export usher family.</text>
</comment>
<dbReference type="Pfam" id="PF13954">
    <property type="entry name" value="PapC_N"/>
    <property type="match status" value="1"/>
</dbReference>
<dbReference type="Gene3D" id="2.60.40.3110">
    <property type="match status" value="1"/>
</dbReference>
<organism evidence="14 15">
    <name type="scientific">Klebsiella michiganensis (strain ATCC 8724 / DSM 4798 / JCM 20051 / NBRC 3318 / NRRL B-199 / KCTC 1686 / BUCSAV 143 / CCM 1901)</name>
    <dbReference type="NCBI Taxonomy" id="1006551"/>
    <lineage>
        <taxon>Bacteria</taxon>
        <taxon>Pseudomonadati</taxon>
        <taxon>Pseudomonadota</taxon>
        <taxon>Gammaproteobacteria</taxon>
        <taxon>Enterobacterales</taxon>
        <taxon>Enterobacteriaceae</taxon>
        <taxon>Klebsiella/Raoultella group</taxon>
        <taxon>Klebsiella</taxon>
    </lineage>
</organism>
<dbReference type="GO" id="GO:0009297">
    <property type="term" value="P:pilus assembly"/>
    <property type="evidence" value="ECO:0007669"/>
    <property type="project" value="InterPro"/>
</dbReference>
<dbReference type="FunFam" id="3.10.20.410:FF:000001">
    <property type="entry name" value="Fimbrial outer membrane usher protein"/>
    <property type="match status" value="1"/>
</dbReference>
<dbReference type="InterPro" id="IPR025885">
    <property type="entry name" value="PapC_N"/>
</dbReference>
<evidence type="ECO:0000256" key="2">
    <source>
        <dbReference type="ARBA" id="ARBA00008064"/>
    </source>
</evidence>
<keyword evidence="7" id="KW-0732">Signal</keyword>
<evidence type="ECO:0000256" key="5">
    <source>
        <dbReference type="ARBA" id="ARBA00022558"/>
    </source>
</evidence>
<keyword evidence="8 11" id="KW-0472">Membrane</keyword>
<keyword evidence="9" id="KW-1015">Disulfide bond</keyword>
<evidence type="ECO:0000256" key="3">
    <source>
        <dbReference type="ARBA" id="ARBA00022448"/>
    </source>
</evidence>
<dbReference type="Pfam" id="PF00577">
    <property type="entry name" value="Usher"/>
    <property type="match status" value="1"/>
</dbReference>
<dbReference type="GO" id="GO:0009279">
    <property type="term" value="C:cell outer membrane"/>
    <property type="evidence" value="ECO:0007669"/>
    <property type="project" value="UniProtKB-SubCell"/>
</dbReference>
<evidence type="ECO:0000256" key="7">
    <source>
        <dbReference type="ARBA" id="ARBA00022729"/>
    </source>
</evidence>
<dbReference type="PROSITE" id="PS01151">
    <property type="entry name" value="FIMBRIAL_USHER"/>
    <property type="match status" value="1"/>
</dbReference>
<keyword evidence="6 11" id="KW-0812">Transmembrane</keyword>
<dbReference type="InterPro" id="IPR018030">
    <property type="entry name" value="Fimbrial_membr_usher_CS"/>
</dbReference>
<evidence type="ECO:0000256" key="1">
    <source>
        <dbReference type="ARBA" id="ARBA00004571"/>
    </source>
</evidence>
<evidence type="ECO:0000259" key="12">
    <source>
        <dbReference type="Pfam" id="PF13953"/>
    </source>
</evidence>
<dbReference type="Pfam" id="PF13953">
    <property type="entry name" value="PapC_C"/>
    <property type="match status" value="1"/>
</dbReference>
<feature type="domain" description="PapC-like C-terminal" evidence="12">
    <location>
        <begin position="766"/>
        <end position="833"/>
    </location>
</feature>
<proteinExistence type="inferred from homology"/>
<keyword evidence="3 11" id="KW-0813">Transport</keyword>
<dbReference type="RefSeq" id="WP_014230247.1">
    <property type="nucleotide sequence ID" value="NC_016612.1"/>
</dbReference>
<dbReference type="PANTHER" id="PTHR30451:SF21">
    <property type="entry name" value="FIMBRIAL USHER DOMAIN-CONTAINING PROTEIN YDET-RELATED"/>
    <property type="match status" value="1"/>
</dbReference>
<dbReference type="EMBL" id="CP003218">
    <property type="protein sequence ID" value="AEX06972.1"/>
    <property type="molecule type" value="Genomic_DNA"/>
</dbReference>
<dbReference type="Proteomes" id="UP000007843">
    <property type="component" value="Chromosome"/>
</dbReference>
<dbReference type="KEGG" id="kox:KOX_26315"/>
<accession>A0A0H3HCT1</accession>
<dbReference type="InterPro" id="IPR037224">
    <property type="entry name" value="PapC_N_sf"/>
</dbReference>
<dbReference type="GO" id="GO:0015473">
    <property type="term" value="F:fimbrial usher porin activity"/>
    <property type="evidence" value="ECO:0007669"/>
    <property type="project" value="InterPro"/>
</dbReference>
<dbReference type="InterPro" id="IPR042186">
    <property type="entry name" value="FimD_plug_dom"/>
</dbReference>
<sequence>MKNNHNKWRLNRIAGALAVALLPLCEDVLAREVFNPALLEMDGPHTGVRDLSAYEQAGGQLPGTYRVDIYLNNVFMDTRDVVFQQSKGPGITELQPCLTVDDLAEWGVRVSQFPELGRRTPGCADISVIPQAKSDFRFSQQRLLLSFPQAAVASAARGWVDPKQWDEGVPAILLNYSFSGANNWSRQNDAPDSDNQYVNLRPGINVGPWRLRNYTTWSRSSSGGESSNSWDTVYTYAQRNIKSIQGVMTLGDSSTDADVFEGVPFRGAMLASDDDMLPESLRGYAPVVRGIARTNAQVIIRQNGYEIYQTYVAPGAFEITDMYPTGGSGDLAVTIKEADGSEQNLIVPYASLPVLQREGRLKYSVTSGVYRAYDNSIDETPLTQATAIYGLPWGLTLYGGGQFSSKYQSVALGMGKNLGELGAVSTDIIQAWSTRQDKDKESGQSVRLRYSKDLPGLGTNVSLAGYRYATSGYWDMQEVLDTYRDDNYTPSIERRRNRGEVTISQSLGEEMGSLSLSYIREDYWNTSRTMESVGVGYNNSWRGISYSMNYSYNRNTTDQNTGKRNDEDHLFALSISVPLGEWLPKPVYANYSLNSSKNGSTSNNLGLSGTLLERNNLSWSVQEGYTSQGRGESGSVNADWRATYAELTGGYSHDKYSHRLNYALRGGALVHENGLTLGQPFGETVALIKAPGAAGVGVNSQTGVRTDWRGYTVVPYASPYRKNILTLDTTTMPDDVDLELATQTVVPTRGAVVRANYATSVGNRVLMTVRQENGQPLPFGAMVSVPGAASSEQAFIVGDGGQVYLTGLESNGVLNVKWGSGAQERCQIHYALPSAKELTGIIVAQAQCR</sequence>
<evidence type="ECO:0000313" key="14">
    <source>
        <dbReference type="EMBL" id="AEX06972.1"/>
    </source>
</evidence>
<evidence type="ECO:0000256" key="4">
    <source>
        <dbReference type="ARBA" id="ARBA00022452"/>
    </source>
</evidence>
<dbReference type="InterPro" id="IPR043142">
    <property type="entry name" value="PapC-like_C_sf"/>
</dbReference>
<evidence type="ECO:0000256" key="6">
    <source>
        <dbReference type="ARBA" id="ARBA00022692"/>
    </source>
</evidence>
<dbReference type="FunFam" id="2.60.40.2610:FF:000001">
    <property type="entry name" value="Outer membrane fimbrial usher protein"/>
    <property type="match status" value="1"/>
</dbReference>
<dbReference type="InterPro" id="IPR025949">
    <property type="entry name" value="PapC-like_C"/>
</dbReference>
<feature type="domain" description="PapC N-terminal" evidence="13">
    <location>
        <begin position="34"/>
        <end position="179"/>
    </location>
</feature>
<protein>
    <submittedName>
        <fullName evidence="14">Outer membrane usher protein SfmD</fullName>
    </submittedName>
</protein>
<gene>
    <name evidence="14" type="ordered locus">KOX_26315</name>
</gene>
<dbReference type="SUPFAM" id="SSF141729">
    <property type="entry name" value="FimD N-terminal domain-like"/>
    <property type="match status" value="1"/>
</dbReference>
<evidence type="ECO:0000313" key="15">
    <source>
        <dbReference type="Proteomes" id="UP000007843"/>
    </source>
</evidence>
<dbReference type="Gene3D" id="2.60.40.2070">
    <property type="match status" value="1"/>
</dbReference>
<dbReference type="Gene3D" id="3.10.20.410">
    <property type="match status" value="1"/>
</dbReference>
<reference evidence="14 15" key="1">
    <citation type="journal article" date="2012" name="J. Bacteriol.">
        <title>Complete genome sequence of Klebsiella oxytoca KCTC 1686, used in production of 2,3-butanediol.</title>
        <authorList>
            <person name="Shin S.H."/>
            <person name="Kim S."/>
            <person name="Kim J.Y."/>
            <person name="Lee S."/>
            <person name="Um Y."/>
            <person name="Oh M.K."/>
            <person name="Kim Y.R."/>
            <person name="Lee J."/>
            <person name="Yang K.S."/>
        </authorList>
    </citation>
    <scope>NUCLEOTIDE SEQUENCE [LARGE SCALE GENOMIC DNA]</scope>
    <source>
        <strain evidence="15">ATCC 8724 / DSM 4798 / JCM 20051 / NBRC 3318 / NRRL B-199 / KCTC 1686</strain>
    </source>
</reference>
<keyword evidence="4" id="KW-1134">Transmembrane beta strand</keyword>
<dbReference type="FunFam" id="2.60.40.3110:FF:000001">
    <property type="entry name" value="Putative fimbrial outer membrane usher"/>
    <property type="match status" value="1"/>
</dbReference>
<dbReference type="AlphaFoldDB" id="A0A0H3HCT1"/>
<evidence type="ECO:0000256" key="11">
    <source>
        <dbReference type="RuleBase" id="RU003884"/>
    </source>
</evidence>
<dbReference type="Gene3D" id="2.60.40.2610">
    <property type="entry name" value="Outer membrane usher protein FimD, plug domain"/>
    <property type="match status" value="1"/>
</dbReference>
<dbReference type="PANTHER" id="PTHR30451">
    <property type="entry name" value="OUTER MEMBRANE USHER PROTEIN"/>
    <property type="match status" value="1"/>
</dbReference>
<keyword evidence="5 11" id="KW-1029">Fimbrium biogenesis</keyword>
<dbReference type="HOGENOM" id="CLU_009120_3_1_6"/>
<comment type="subcellular location">
    <subcellularLocation>
        <location evidence="1 11">Cell outer membrane</location>
        <topology evidence="1 11">Multi-pass membrane protein</topology>
    </subcellularLocation>
</comment>
<dbReference type="InterPro" id="IPR000015">
    <property type="entry name" value="Fimb_usher"/>
</dbReference>
<name>A0A0H3HCT1_KLEM8</name>